<dbReference type="Proteomes" id="UP001345219">
    <property type="component" value="Chromosome 17"/>
</dbReference>
<name>A0AAN7K6X3_9MYRT</name>
<sequence>MFMVLFSYWTVENVKNLTKRLDKKDELIFTKMLSDYMLYLLVKQFKMLSYVAGIVKIRFRDTYAEAIKFFNMRGLDPEKPTKVKVKRACRSIYKVNTGLEPIVVKGVGSKFVLFDACILAKKLEKLEELGKNKWHNMCKYGSSFFLMGRATAGLIPMLNC</sequence>
<dbReference type="AlphaFoldDB" id="A0AAN7K6X3"/>
<dbReference type="EMBL" id="JAXIOK010000011">
    <property type="protein sequence ID" value="KAK4759231.1"/>
    <property type="molecule type" value="Genomic_DNA"/>
</dbReference>
<accession>A0AAN7K6X3</accession>
<evidence type="ECO:0000313" key="2">
    <source>
        <dbReference type="Proteomes" id="UP001345219"/>
    </source>
</evidence>
<comment type="caution">
    <text evidence="1">The sequence shown here is derived from an EMBL/GenBank/DDBJ whole genome shotgun (WGS) entry which is preliminary data.</text>
</comment>
<reference evidence="1 2" key="1">
    <citation type="journal article" date="2023" name="Hortic Res">
        <title>Pangenome of water caltrop reveals structural variations and asymmetric subgenome divergence after allopolyploidization.</title>
        <authorList>
            <person name="Zhang X."/>
            <person name="Chen Y."/>
            <person name="Wang L."/>
            <person name="Yuan Y."/>
            <person name="Fang M."/>
            <person name="Shi L."/>
            <person name="Lu R."/>
            <person name="Comes H.P."/>
            <person name="Ma Y."/>
            <person name="Chen Y."/>
            <person name="Huang G."/>
            <person name="Zhou Y."/>
            <person name="Zheng Z."/>
            <person name="Qiu Y."/>
        </authorList>
    </citation>
    <scope>NUCLEOTIDE SEQUENCE [LARGE SCALE GENOMIC DNA]</scope>
    <source>
        <tissue evidence="1">Roots</tissue>
    </source>
</reference>
<gene>
    <name evidence="1" type="ORF">SAY87_022362</name>
</gene>
<proteinExistence type="predicted"/>
<protein>
    <submittedName>
        <fullName evidence="1">Uncharacterized protein</fullName>
    </submittedName>
</protein>
<evidence type="ECO:0000313" key="1">
    <source>
        <dbReference type="EMBL" id="KAK4759231.1"/>
    </source>
</evidence>
<keyword evidence="2" id="KW-1185">Reference proteome</keyword>
<organism evidence="1 2">
    <name type="scientific">Trapa incisa</name>
    <dbReference type="NCBI Taxonomy" id="236973"/>
    <lineage>
        <taxon>Eukaryota</taxon>
        <taxon>Viridiplantae</taxon>
        <taxon>Streptophyta</taxon>
        <taxon>Embryophyta</taxon>
        <taxon>Tracheophyta</taxon>
        <taxon>Spermatophyta</taxon>
        <taxon>Magnoliopsida</taxon>
        <taxon>eudicotyledons</taxon>
        <taxon>Gunneridae</taxon>
        <taxon>Pentapetalae</taxon>
        <taxon>rosids</taxon>
        <taxon>malvids</taxon>
        <taxon>Myrtales</taxon>
        <taxon>Lythraceae</taxon>
        <taxon>Trapa</taxon>
    </lineage>
</organism>